<evidence type="ECO:0000256" key="2">
    <source>
        <dbReference type="ARBA" id="ARBA00000711"/>
    </source>
</evidence>
<keyword evidence="13 20" id="KW-0418">Kinase</keyword>
<evidence type="ECO:0000256" key="9">
    <source>
        <dbReference type="ARBA" id="ARBA00012523"/>
    </source>
</evidence>
<feature type="active site" description="GMP-histidine intermediate" evidence="18">
    <location>
        <position position="53"/>
    </location>
</feature>
<comment type="similarity">
    <text evidence="7">Belongs to the CobU/CobP family.</text>
</comment>
<keyword evidence="12 19" id="KW-0547">Nucleotide-binding</keyword>
<comment type="pathway">
    <text evidence="5">Cofactor biosynthesis; adenosylcobalamin biosynthesis; adenosylcobalamin from cob(II)yrinate a,c-diamide: step 6/7.</text>
</comment>
<keyword evidence="14" id="KW-0067">ATP-binding</keyword>
<feature type="binding site" evidence="19">
    <location>
        <position position="66"/>
    </location>
    <ligand>
        <name>GTP</name>
        <dbReference type="ChEBI" id="CHEBI:37565"/>
    </ligand>
</feature>
<organism evidence="20 21">
    <name type="scientific">Planomicrobium soli</name>
    <dbReference type="NCBI Taxonomy" id="1176648"/>
    <lineage>
        <taxon>Bacteria</taxon>
        <taxon>Bacillati</taxon>
        <taxon>Bacillota</taxon>
        <taxon>Bacilli</taxon>
        <taxon>Bacillales</taxon>
        <taxon>Caryophanaceae</taxon>
        <taxon>Planomicrobium</taxon>
    </lineage>
</organism>
<dbReference type="EMBL" id="PYAT01000004">
    <property type="protein sequence ID" value="PSL40591.1"/>
    <property type="molecule type" value="Genomic_DNA"/>
</dbReference>
<evidence type="ECO:0000256" key="11">
    <source>
        <dbReference type="ARBA" id="ARBA00022679"/>
    </source>
</evidence>
<dbReference type="Pfam" id="PF02283">
    <property type="entry name" value="CobU"/>
    <property type="match status" value="1"/>
</dbReference>
<comment type="function">
    <text evidence="4">Catalyzes ATP-dependent phosphorylation of adenosylcobinamide and addition of GMP to adenosylcobinamide phosphate.</text>
</comment>
<accession>A0A2P8H303</accession>
<keyword evidence="11 20" id="KW-0808">Transferase</keyword>
<feature type="binding site" evidence="19">
    <location>
        <begin position="37"/>
        <end position="39"/>
    </location>
    <ligand>
        <name>GTP</name>
        <dbReference type="ChEBI" id="CHEBI:37565"/>
    </ligand>
</feature>
<dbReference type="AlphaFoldDB" id="A0A2P8H303"/>
<dbReference type="GO" id="GO:0008820">
    <property type="term" value="F:cobinamide phosphate guanylyltransferase activity"/>
    <property type="evidence" value="ECO:0007669"/>
    <property type="project" value="UniProtKB-EC"/>
</dbReference>
<dbReference type="GO" id="GO:0005524">
    <property type="term" value="F:ATP binding"/>
    <property type="evidence" value="ECO:0007669"/>
    <property type="project" value="UniProtKB-KW"/>
</dbReference>
<dbReference type="PANTHER" id="PTHR34848:SF1">
    <property type="entry name" value="BIFUNCTIONAL ADENOSYLCOBALAMIN BIOSYNTHESIS PROTEIN COBU"/>
    <property type="match status" value="1"/>
</dbReference>
<evidence type="ECO:0000256" key="15">
    <source>
        <dbReference type="ARBA" id="ARBA00023134"/>
    </source>
</evidence>
<dbReference type="OrthoDB" id="9799422at2"/>
<dbReference type="EC" id="2.7.7.62" evidence="9"/>
<dbReference type="InterPro" id="IPR003203">
    <property type="entry name" value="CobU/CobP"/>
</dbReference>
<proteinExistence type="inferred from homology"/>
<comment type="catalytic activity">
    <reaction evidence="2">
        <text>adenosylcob(III)inamide phosphate + GTP + H(+) = adenosylcob(III)inamide-GDP + diphosphate</text>
        <dbReference type="Rhea" id="RHEA:22712"/>
        <dbReference type="ChEBI" id="CHEBI:15378"/>
        <dbReference type="ChEBI" id="CHEBI:33019"/>
        <dbReference type="ChEBI" id="CHEBI:37565"/>
        <dbReference type="ChEBI" id="CHEBI:58502"/>
        <dbReference type="ChEBI" id="CHEBI:60487"/>
        <dbReference type="EC" id="2.7.7.62"/>
    </reaction>
</comment>
<comment type="caution">
    <text evidence="20">The sequence shown here is derived from an EMBL/GenBank/DDBJ whole genome shotgun (WGS) entry which is preliminary data.</text>
</comment>
<dbReference type="Proteomes" id="UP000242682">
    <property type="component" value="Unassembled WGS sequence"/>
</dbReference>
<evidence type="ECO:0000256" key="7">
    <source>
        <dbReference type="ARBA" id="ARBA00007490"/>
    </source>
</evidence>
<dbReference type="GO" id="GO:0005525">
    <property type="term" value="F:GTP binding"/>
    <property type="evidence" value="ECO:0007669"/>
    <property type="project" value="UniProtKB-KW"/>
</dbReference>
<keyword evidence="21" id="KW-1185">Reference proteome</keyword>
<evidence type="ECO:0000256" key="16">
    <source>
        <dbReference type="ARBA" id="ARBA00029570"/>
    </source>
</evidence>
<evidence type="ECO:0000256" key="10">
    <source>
        <dbReference type="ARBA" id="ARBA00022573"/>
    </source>
</evidence>
<dbReference type="UniPathway" id="UPA00148">
    <property type="reaction ID" value="UER00236"/>
</dbReference>
<dbReference type="RefSeq" id="WP_106532817.1">
    <property type="nucleotide sequence ID" value="NZ_PYAT01000004.1"/>
</dbReference>
<evidence type="ECO:0000256" key="6">
    <source>
        <dbReference type="ARBA" id="ARBA00005159"/>
    </source>
</evidence>
<keyword evidence="15 19" id="KW-0342">GTP-binding</keyword>
<dbReference type="PANTHER" id="PTHR34848">
    <property type="match status" value="1"/>
</dbReference>
<comment type="catalytic activity">
    <reaction evidence="1">
        <text>adenosylcob(III)inamide + ATP = adenosylcob(III)inamide phosphate + ADP + H(+)</text>
        <dbReference type="Rhea" id="RHEA:15769"/>
        <dbReference type="ChEBI" id="CHEBI:2480"/>
        <dbReference type="ChEBI" id="CHEBI:15378"/>
        <dbReference type="ChEBI" id="CHEBI:30616"/>
        <dbReference type="ChEBI" id="CHEBI:58502"/>
        <dbReference type="ChEBI" id="CHEBI:456216"/>
        <dbReference type="EC" id="2.7.1.156"/>
    </reaction>
</comment>
<dbReference type="Gene3D" id="3.40.50.300">
    <property type="entry name" value="P-loop containing nucleotide triphosphate hydrolases"/>
    <property type="match status" value="1"/>
</dbReference>
<dbReference type="SUPFAM" id="SSF52540">
    <property type="entry name" value="P-loop containing nucleoside triphosphate hydrolases"/>
    <property type="match status" value="1"/>
</dbReference>
<comment type="pathway">
    <text evidence="6">Cofactor biosynthesis; adenosylcobalamin biosynthesis; adenosylcobalamin from cob(II)yrinate a,c-diamide: step 5/7.</text>
</comment>
<evidence type="ECO:0000256" key="4">
    <source>
        <dbReference type="ARBA" id="ARBA00003889"/>
    </source>
</evidence>
<evidence type="ECO:0000313" key="20">
    <source>
        <dbReference type="EMBL" id="PSL40591.1"/>
    </source>
</evidence>
<dbReference type="InterPro" id="IPR027417">
    <property type="entry name" value="P-loop_NTPase"/>
</dbReference>
<keyword evidence="10" id="KW-0169">Cobalamin biosynthesis</keyword>
<evidence type="ECO:0000256" key="12">
    <source>
        <dbReference type="ARBA" id="ARBA00022741"/>
    </source>
</evidence>
<feature type="binding site" evidence="19">
    <location>
        <begin position="11"/>
        <end position="18"/>
    </location>
    <ligand>
        <name>GTP</name>
        <dbReference type="ChEBI" id="CHEBI:37565"/>
    </ligand>
</feature>
<comment type="catalytic activity">
    <reaction evidence="3">
        <text>adenosylcob(III)inamide + GTP = adenosylcob(III)inamide phosphate + GDP + H(+)</text>
        <dbReference type="Rhea" id="RHEA:15765"/>
        <dbReference type="ChEBI" id="CHEBI:2480"/>
        <dbReference type="ChEBI" id="CHEBI:15378"/>
        <dbReference type="ChEBI" id="CHEBI:37565"/>
        <dbReference type="ChEBI" id="CHEBI:58189"/>
        <dbReference type="ChEBI" id="CHEBI:58502"/>
        <dbReference type="EC" id="2.7.1.156"/>
    </reaction>
</comment>
<evidence type="ECO:0000256" key="1">
    <source>
        <dbReference type="ARBA" id="ARBA00000312"/>
    </source>
</evidence>
<name>A0A2P8H303_9BACL</name>
<keyword evidence="20" id="KW-0548">Nucleotidyltransferase</keyword>
<protein>
    <recommendedName>
        <fullName evidence="16">Adenosylcobinamide kinase</fullName>
        <ecNumber evidence="8">2.7.1.156</ecNumber>
        <ecNumber evidence="9">2.7.7.62</ecNumber>
    </recommendedName>
    <alternativeName>
        <fullName evidence="17">Adenosylcobinamide-phosphate guanylyltransferase</fullName>
    </alternativeName>
</protein>
<dbReference type="EC" id="2.7.1.156" evidence="8"/>
<feature type="binding site" evidence="19">
    <location>
        <position position="87"/>
    </location>
    <ligand>
        <name>GTP</name>
        <dbReference type="ChEBI" id="CHEBI:37565"/>
    </ligand>
</feature>
<reference evidence="20 21" key="1">
    <citation type="submission" date="2018-03" db="EMBL/GenBank/DDBJ databases">
        <title>Genomic Encyclopedia of Type Strains, Phase III (KMG-III): the genomes of soil and plant-associated and newly described type strains.</title>
        <authorList>
            <person name="Whitman W."/>
        </authorList>
    </citation>
    <scope>NUCLEOTIDE SEQUENCE [LARGE SCALE GENOMIC DNA]</scope>
    <source>
        <strain evidence="20 21">CGMCC 1.12259</strain>
    </source>
</reference>
<evidence type="ECO:0000313" key="21">
    <source>
        <dbReference type="Proteomes" id="UP000242682"/>
    </source>
</evidence>
<evidence type="ECO:0000256" key="13">
    <source>
        <dbReference type="ARBA" id="ARBA00022777"/>
    </source>
</evidence>
<dbReference type="PIRSF" id="PIRSF006135">
    <property type="entry name" value="CobU"/>
    <property type="match status" value="1"/>
</dbReference>
<evidence type="ECO:0000256" key="17">
    <source>
        <dbReference type="ARBA" id="ARBA00030571"/>
    </source>
</evidence>
<evidence type="ECO:0000256" key="8">
    <source>
        <dbReference type="ARBA" id="ARBA00012016"/>
    </source>
</evidence>
<sequence length="183" mass="20627">MANGRLIFISGGVRSGKSAYAEQLVVASGAVRNVYLASGQAHDAEMRARIRRHQDDRSGQGWTTVEQPTDLKKVLPKLCSGDAVLWDCVTAWLANELYEGWEQGTPCAKKPGCMEQKWLELQEAVIELQHQAQLLVIVSNEVLDDFVRDEMYQRWLGKIHLWLVARADQAFELENGAAYRRKG</sequence>
<evidence type="ECO:0000256" key="5">
    <source>
        <dbReference type="ARBA" id="ARBA00004692"/>
    </source>
</evidence>
<evidence type="ECO:0000256" key="18">
    <source>
        <dbReference type="PIRSR" id="PIRSR006135-1"/>
    </source>
</evidence>
<evidence type="ECO:0000256" key="14">
    <source>
        <dbReference type="ARBA" id="ARBA00022840"/>
    </source>
</evidence>
<evidence type="ECO:0000256" key="19">
    <source>
        <dbReference type="PIRSR" id="PIRSR006135-2"/>
    </source>
</evidence>
<dbReference type="GO" id="GO:0009236">
    <property type="term" value="P:cobalamin biosynthetic process"/>
    <property type="evidence" value="ECO:0007669"/>
    <property type="project" value="UniProtKB-UniPathway"/>
</dbReference>
<dbReference type="GO" id="GO:0043752">
    <property type="term" value="F:adenosylcobinamide kinase activity"/>
    <property type="evidence" value="ECO:0007669"/>
    <property type="project" value="UniProtKB-EC"/>
</dbReference>
<gene>
    <name evidence="20" type="ORF">B0H99_10453</name>
</gene>
<evidence type="ECO:0000256" key="3">
    <source>
        <dbReference type="ARBA" id="ARBA00001522"/>
    </source>
</evidence>